<evidence type="ECO:0000313" key="6">
    <source>
        <dbReference type="EMBL" id="KRQ86504.1"/>
    </source>
</evidence>
<dbReference type="InterPro" id="IPR047057">
    <property type="entry name" value="MerR_fam"/>
</dbReference>
<dbReference type="Gene3D" id="1.10.490.50">
    <property type="entry name" value="Antibiotic binding domain of TipA-like multidrug resistance regulators"/>
    <property type="match status" value="1"/>
</dbReference>
<dbReference type="InterPro" id="IPR036244">
    <property type="entry name" value="TipA-like_antibiotic-bd"/>
</dbReference>
<sequence length="254" mass="30157">MYKVREVADMVGISVRTLHHYDEIGLLKPETVTSAGYRLYSHKDLEKLQQILFFKELDFDLKKIKEILNDPNFDRKRALELHRELLVKKRDRLNNIIKCVENTINSVERGIEMNKEDMFSAFDMSEIERHQEKYAEETREKYGHTDAYKESMKRTSQYTKEDWAKVMARASEIYLEIASLMDRSPDDEDVQRAVAKWRQHITDSFYNCTIEIFRGLGELYVNDERFTQNIDKVKPGLAEFMSKAIKIYCDRQSE</sequence>
<keyword evidence="4" id="KW-0804">Transcription</keyword>
<evidence type="ECO:0000256" key="4">
    <source>
        <dbReference type="ARBA" id="ARBA00023163"/>
    </source>
</evidence>
<gene>
    <name evidence="6" type="primary">mta</name>
    <name evidence="6" type="ORF">ABG79_01713</name>
</gene>
<dbReference type="PROSITE" id="PS50937">
    <property type="entry name" value="HTH_MERR_2"/>
    <property type="match status" value="1"/>
</dbReference>
<evidence type="ECO:0000256" key="3">
    <source>
        <dbReference type="ARBA" id="ARBA00023159"/>
    </source>
</evidence>
<dbReference type="SUPFAM" id="SSF46955">
    <property type="entry name" value="Putative DNA-binding domain"/>
    <property type="match status" value="1"/>
</dbReference>
<name>A0A0R3JSR3_CALMK</name>
<reference evidence="6 7" key="1">
    <citation type="submission" date="2015-09" db="EMBL/GenBank/DDBJ databases">
        <title>Draft genome sequence of a Caloramator mitchellensis, a moderate thermophile from the Great Artesian Basin of Australia.</title>
        <authorList>
            <person name="Patel B.K."/>
        </authorList>
    </citation>
    <scope>NUCLEOTIDE SEQUENCE [LARGE SCALE GENOMIC DNA]</scope>
    <source>
        <strain evidence="6 7">VF08</strain>
    </source>
</reference>
<dbReference type="PANTHER" id="PTHR30204:SF90">
    <property type="entry name" value="HTH-TYPE TRANSCRIPTIONAL ACTIVATOR MTA"/>
    <property type="match status" value="1"/>
</dbReference>
<dbReference type="InterPro" id="IPR012925">
    <property type="entry name" value="TipAS_dom"/>
</dbReference>
<dbReference type="Pfam" id="PF07739">
    <property type="entry name" value="TipAS"/>
    <property type="match status" value="1"/>
</dbReference>
<proteinExistence type="predicted"/>
<dbReference type="RefSeq" id="WP_083490385.1">
    <property type="nucleotide sequence ID" value="NZ_LKHP01000009.1"/>
</dbReference>
<dbReference type="SMART" id="SM00422">
    <property type="entry name" value="HTH_MERR"/>
    <property type="match status" value="1"/>
</dbReference>
<comment type="caution">
    <text evidence="6">The sequence shown here is derived from an EMBL/GenBank/DDBJ whole genome shotgun (WGS) entry which is preliminary data.</text>
</comment>
<evidence type="ECO:0000256" key="2">
    <source>
        <dbReference type="ARBA" id="ARBA00023125"/>
    </source>
</evidence>
<keyword evidence="1" id="KW-0805">Transcription regulation</keyword>
<dbReference type="Gene3D" id="1.10.1660.10">
    <property type="match status" value="1"/>
</dbReference>
<dbReference type="STRING" id="908809.ABG79_01713"/>
<keyword evidence="3" id="KW-0010">Activator</keyword>
<evidence type="ECO:0000259" key="5">
    <source>
        <dbReference type="PROSITE" id="PS50937"/>
    </source>
</evidence>
<dbReference type="InterPro" id="IPR009061">
    <property type="entry name" value="DNA-bd_dom_put_sf"/>
</dbReference>
<dbReference type="PATRIC" id="fig|908809.3.peg.1712"/>
<keyword evidence="7" id="KW-1185">Reference proteome</keyword>
<dbReference type="InterPro" id="IPR000551">
    <property type="entry name" value="MerR-type_HTH_dom"/>
</dbReference>
<dbReference type="SUPFAM" id="SSF89082">
    <property type="entry name" value="Antibiotic binding domain of TipA-like multidrug resistance regulators"/>
    <property type="match status" value="1"/>
</dbReference>
<dbReference type="CDD" id="cd01106">
    <property type="entry name" value="HTH_TipAL-Mta"/>
    <property type="match status" value="1"/>
</dbReference>
<dbReference type="PANTHER" id="PTHR30204">
    <property type="entry name" value="REDOX-CYCLING DRUG-SENSING TRANSCRIPTIONAL ACTIVATOR SOXR"/>
    <property type="match status" value="1"/>
</dbReference>
<organism evidence="6 7">
    <name type="scientific">Caloramator mitchellensis</name>
    <dbReference type="NCBI Taxonomy" id="908809"/>
    <lineage>
        <taxon>Bacteria</taxon>
        <taxon>Bacillati</taxon>
        <taxon>Bacillota</taxon>
        <taxon>Clostridia</taxon>
        <taxon>Eubacteriales</taxon>
        <taxon>Clostridiaceae</taxon>
        <taxon>Caloramator</taxon>
    </lineage>
</organism>
<dbReference type="GO" id="GO:0003677">
    <property type="term" value="F:DNA binding"/>
    <property type="evidence" value="ECO:0007669"/>
    <property type="project" value="UniProtKB-KW"/>
</dbReference>
<evidence type="ECO:0000256" key="1">
    <source>
        <dbReference type="ARBA" id="ARBA00023015"/>
    </source>
</evidence>
<dbReference type="OrthoDB" id="9814833at2"/>
<accession>A0A0R3JSR3</accession>
<dbReference type="EMBL" id="LKHP01000009">
    <property type="protein sequence ID" value="KRQ86504.1"/>
    <property type="molecule type" value="Genomic_DNA"/>
</dbReference>
<protein>
    <submittedName>
        <fullName evidence="6">HTH-type transcriptional activator mta</fullName>
    </submittedName>
</protein>
<keyword evidence="2" id="KW-0238">DNA-binding</keyword>
<feature type="domain" description="HTH merR-type" evidence="5">
    <location>
        <begin position="1"/>
        <end position="70"/>
    </location>
</feature>
<dbReference type="GO" id="GO:0003700">
    <property type="term" value="F:DNA-binding transcription factor activity"/>
    <property type="evidence" value="ECO:0007669"/>
    <property type="project" value="InterPro"/>
</dbReference>
<dbReference type="AlphaFoldDB" id="A0A0R3JSR3"/>
<dbReference type="Proteomes" id="UP000052015">
    <property type="component" value="Unassembled WGS sequence"/>
</dbReference>
<evidence type="ECO:0000313" key="7">
    <source>
        <dbReference type="Proteomes" id="UP000052015"/>
    </source>
</evidence>
<dbReference type="Pfam" id="PF13411">
    <property type="entry name" value="MerR_1"/>
    <property type="match status" value="1"/>
</dbReference>